<dbReference type="AlphaFoldDB" id="A0A2T0M3Q0"/>
<name>A0A2T0M3Q0_9PSEU</name>
<evidence type="ECO:0000256" key="1">
    <source>
        <dbReference type="ARBA" id="ARBA00005721"/>
    </source>
</evidence>
<dbReference type="Proteomes" id="UP000238362">
    <property type="component" value="Unassembled WGS sequence"/>
</dbReference>
<feature type="region of interest" description="Disordered" evidence="2">
    <location>
        <begin position="25"/>
        <end position="53"/>
    </location>
</feature>
<evidence type="ECO:0000313" key="3">
    <source>
        <dbReference type="EMBL" id="PRX51332.1"/>
    </source>
</evidence>
<dbReference type="OrthoDB" id="3699309at2"/>
<evidence type="ECO:0000256" key="2">
    <source>
        <dbReference type="SAM" id="MobiDB-lite"/>
    </source>
</evidence>
<accession>A0A2T0M3Q0</accession>
<comment type="similarity">
    <text evidence="1">Belongs to the asp23 family.</text>
</comment>
<sequence length="112" mass="11937">MSAAEPEDRGTLEIAHSVVRKVAEHAASRVPGTATARRRLGRGGPSVRVSGHGDHVDLDLDLALHYPASVPAVVDRVREAVAGEVRDLTSYRVRGLAVTVSALVRRPGTRVE</sequence>
<proteinExistence type="inferred from homology"/>
<dbReference type="EMBL" id="PVNH01000001">
    <property type="protein sequence ID" value="PRX51332.1"/>
    <property type="molecule type" value="Genomic_DNA"/>
</dbReference>
<dbReference type="Pfam" id="PF03780">
    <property type="entry name" value="Asp23"/>
    <property type="match status" value="1"/>
</dbReference>
<gene>
    <name evidence="3" type="ORF">B0I33_101485</name>
</gene>
<keyword evidence="4" id="KW-1185">Reference proteome</keyword>
<dbReference type="InterPro" id="IPR005531">
    <property type="entry name" value="Asp23"/>
</dbReference>
<organism evidence="3 4">
    <name type="scientific">Prauserella shujinwangii</name>
    <dbReference type="NCBI Taxonomy" id="1453103"/>
    <lineage>
        <taxon>Bacteria</taxon>
        <taxon>Bacillati</taxon>
        <taxon>Actinomycetota</taxon>
        <taxon>Actinomycetes</taxon>
        <taxon>Pseudonocardiales</taxon>
        <taxon>Pseudonocardiaceae</taxon>
        <taxon>Prauserella</taxon>
    </lineage>
</organism>
<comment type="caution">
    <text evidence="3">The sequence shown here is derived from an EMBL/GenBank/DDBJ whole genome shotgun (WGS) entry which is preliminary data.</text>
</comment>
<evidence type="ECO:0000313" key="4">
    <source>
        <dbReference type="Proteomes" id="UP000238362"/>
    </source>
</evidence>
<dbReference type="RefSeq" id="WP_106176807.1">
    <property type="nucleotide sequence ID" value="NZ_PVNH01000001.1"/>
</dbReference>
<protein>
    <submittedName>
        <fullName evidence="3">Putative alkaline shock family protein YloU</fullName>
    </submittedName>
</protein>
<reference evidence="3 4" key="1">
    <citation type="submission" date="2018-03" db="EMBL/GenBank/DDBJ databases">
        <title>Genomic Encyclopedia of Type Strains, Phase III (KMG-III): the genomes of soil and plant-associated and newly described type strains.</title>
        <authorList>
            <person name="Whitman W."/>
        </authorList>
    </citation>
    <scope>NUCLEOTIDE SEQUENCE [LARGE SCALE GENOMIC DNA]</scope>
    <source>
        <strain evidence="3 4">CGMCC 4.7125</strain>
    </source>
</reference>